<feature type="region of interest" description="Disordered" evidence="1">
    <location>
        <begin position="1"/>
        <end position="33"/>
    </location>
</feature>
<proteinExistence type="predicted"/>
<gene>
    <name evidence="2" type="ORF">BU14_0415s0011</name>
</gene>
<organism evidence="2 3">
    <name type="scientific">Porphyra umbilicalis</name>
    <name type="common">Purple laver</name>
    <name type="synonym">Red alga</name>
    <dbReference type="NCBI Taxonomy" id="2786"/>
    <lineage>
        <taxon>Eukaryota</taxon>
        <taxon>Rhodophyta</taxon>
        <taxon>Bangiophyceae</taxon>
        <taxon>Bangiales</taxon>
        <taxon>Bangiaceae</taxon>
        <taxon>Porphyra</taxon>
    </lineage>
</organism>
<protein>
    <submittedName>
        <fullName evidence="2">Uncharacterized protein</fullName>
    </submittedName>
</protein>
<keyword evidence="3" id="KW-1185">Reference proteome</keyword>
<evidence type="ECO:0000313" key="2">
    <source>
        <dbReference type="EMBL" id="OSX72667.1"/>
    </source>
</evidence>
<feature type="region of interest" description="Disordered" evidence="1">
    <location>
        <begin position="69"/>
        <end position="91"/>
    </location>
</feature>
<reference evidence="2 3" key="1">
    <citation type="submission" date="2017-03" db="EMBL/GenBank/DDBJ databases">
        <title>WGS assembly of Porphyra umbilicalis.</title>
        <authorList>
            <person name="Brawley S.H."/>
            <person name="Blouin N.A."/>
            <person name="Ficko-Blean E."/>
            <person name="Wheeler G.L."/>
            <person name="Lohr M."/>
            <person name="Goodson H.V."/>
            <person name="Jenkins J.W."/>
            <person name="Blaby-Haas C.E."/>
            <person name="Helliwell K.E."/>
            <person name="Chan C."/>
            <person name="Marriage T."/>
            <person name="Bhattacharya D."/>
            <person name="Klein A.S."/>
            <person name="Badis Y."/>
            <person name="Brodie J."/>
            <person name="Cao Y."/>
            <person name="Collen J."/>
            <person name="Dittami S.M."/>
            <person name="Gachon C.M."/>
            <person name="Green B.R."/>
            <person name="Karpowicz S."/>
            <person name="Kim J.W."/>
            <person name="Kudahl U."/>
            <person name="Lin S."/>
            <person name="Michel G."/>
            <person name="Mittag M."/>
            <person name="Olson B.J."/>
            <person name="Pangilinan J."/>
            <person name="Peng Y."/>
            <person name="Qiu H."/>
            <person name="Shu S."/>
            <person name="Singer J.T."/>
            <person name="Smith A.G."/>
            <person name="Sprecher B.N."/>
            <person name="Wagner V."/>
            <person name="Wang W."/>
            <person name="Wang Z.-Y."/>
            <person name="Yan J."/>
            <person name="Yarish C."/>
            <person name="Zoeuner-Riek S."/>
            <person name="Zhuang Y."/>
            <person name="Zou Y."/>
            <person name="Lindquist E.A."/>
            <person name="Grimwood J."/>
            <person name="Barry K."/>
            <person name="Rokhsar D.S."/>
            <person name="Schmutz J."/>
            <person name="Stiller J.W."/>
            <person name="Grossman A.R."/>
            <person name="Prochnik S.E."/>
        </authorList>
    </citation>
    <scope>NUCLEOTIDE SEQUENCE [LARGE SCALE GENOMIC DNA]</scope>
    <source>
        <strain evidence="2">4086291</strain>
    </source>
</reference>
<evidence type="ECO:0000256" key="1">
    <source>
        <dbReference type="SAM" id="MobiDB-lite"/>
    </source>
</evidence>
<dbReference type="Proteomes" id="UP000218209">
    <property type="component" value="Unassembled WGS sequence"/>
</dbReference>
<feature type="compositionally biased region" description="Polar residues" evidence="1">
    <location>
        <begin position="69"/>
        <end position="80"/>
    </location>
</feature>
<dbReference type="EMBL" id="KV919046">
    <property type="protein sequence ID" value="OSX72667.1"/>
    <property type="molecule type" value="Genomic_DNA"/>
</dbReference>
<dbReference type="AlphaFoldDB" id="A0A1X6NVQ9"/>
<name>A0A1X6NVQ9_PORUM</name>
<accession>A0A1X6NVQ9</accession>
<sequence>MSAAHTRTHESAQTNRPERIRPQADAQASKRHTAGISLAVWPIKTMQTVTRRSVVPRAQSRCCNQPRLQRLDSQSGSDCTASGCKYDARLS</sequence>
<evidence type="ECO:0000313" key="3">
    <source>
        <dbReference type="Proteomes" id="UP000218209"/>
    </source>
</evidence>